<keyword evidence="3" id="KW-1185">Reference proteome</keyword>
<organism evidence="2 3">
    <name type="scientific">Sinomonas terricola</name>
    <dbReference type="NCBI Taxonomy" id="3110330"/>
    <lineage>
        <taxon>Bacteria</taxon>
        <taxon>Bacillati</taxon>
        <taxon>Actinomycetota</taxon>
        <taxon>Actinomycetes</taxon>
        <taxon>Micrococcales</taxon>
        <taxon>Micrococcaceae</taxon>
        <taxon>Sinomonas</taxon>
    </lineage>
</organism>
<feature type="domain" description="ATP-grasp" evidence="1">
    <location>
        <begin position="87"/>
        <end position="250"/>
    </location>
</feature>
<dbReference type="Proteomes" id="UP001304769">
    <property type="component" value="Unassembled WGS sequence"/>
</dbReference>
<proteinExistence type="predicted"/>
<sequence>MPTATRTSSDPGNASHIHLEVVGSPRIARDLGASALVPVVHTPGLEALDPQAAYWCSGSWAARVVATGHHPFLSPGPAWLARLPEEFLARPLRSGFLGDLFHPWRRPLFVSLAQHESRTFHGRVHSDAESLLALALSAFPGRSLQELCGLATIVSQPVVFAQEFRCFLARARVTSVSHTRTRYGGAETTWQAHGRDEGPDTRDAQRFAQEVADAVGPDQAPGYCLDVGRLDVGRWAVIDARPAWSADPCRGDPDGTVAAILSSQEENPDWGWRPDPLTAAAAQPLPSPQILVA</sequence>
<dbReference type="RefSeq" id="WP_323279859.1">
    <property type="nucleotide sequence ID" value="NZ_JAYGGQ010000011.1"/>
</dbReference>
<evidence type="ECO:0000313" key="2">
    <source>
        <dbReference type="EMBL" id="MEA5455971.1"/>
    </source>
</evidence>
<protein>
    <submittedName>
        <fullName evidence="2">ATP-grasp domain-containing protein</fullName>
    </submittedName>
</protein>
<dbReference type="EMBL" id="JAYGGQ010000011">
    <property type="protein sequence ID" value="MEA5455971.1"/>
    <property type="molecule type" value="Genomic_DNA"/>
</dbReference>
<reference evidence="2 3" key="1">
    <citation type="submission" date="2023-12" db="EMBL/GenBank/DDBJ databases">
        <title>Sinomonas terricola sp. nov, isolated from litchi orchard soil in Guangdong, PR China.</title>
        <authorList>
            <person name="Jiaxin W."/>
            <person name="Yang Z."/>
            <person name="Honghui Z."/>
        </authorList>
    </citation>
    <scope>NUCLEOTIDE SEQUENCE [LARGE SCALE GENOMIC DNA]</scope>
    <source>
        <strain evidence="2 3">JGH33</strain>
    </source>
</reference>
<dbReference type="InterPro" id="IPR041261">
    <property type="entry name" value="R2K_2"/>
</dbReference>
<evidence type="ECO:0000313" key="3">
    <source>
        <dbReference type="Proteomes" id="UP001304769"/>
    </source>
</evidence>
<gene>
    <name evidence="2" type="ORF">SPF06_14645</name>
</gene>
<accession>A0ABU5T8C3</accession>
<name>A0ABU5T8C3_9MICC</name>
<comment type="caution">
    <text evidence="2">The sequence shown here is derived from an EMBL/GenBank/DDBJ whole genome shotgun (WGS) entry which is preliminary data.</text>
</comment>
<evidence type="ECO:0000259" key="1">
    <source>
        <dbReference type="Pfam" id="PF18299"/>
    </source>
</evidence>
<dbReference type="Pfam" id="PF18299">
    <property type="entry name" value="R2K_2"/>
    <property type="match status" value="1"/>
</dbReference>